<dbReference type="AlphaFoldDB" id="A0A9D2AZ04"/>
<organism evidence="1 2">
    <name type="scientific">Candidatus Sphingobacterium stercoripullorum</name>
    <dbReference type="NCBI Taxonomy" id="2838759"/>
    <lineage>
        <taxon>Bacteria</taxon>
        <taxon>Pseudomonadati</taxon>
        <taxon>Bacteroidota</taxon>
        <taxon>Sphingobacteriia</taxon>
        <taxon>Sphingobacteriales</taxon>
        <taxon>Sphingobacteriaceae</taxon>
        <taxon>Sphingobacterium</taxon>
    </lineage>
</organism>
<protein>
    <submittedName>
        <fullName evidence="1">Uncharacterized protein</fullName>
    </submittedName>
</protein>
<accession>A0A9D2AZ04</accession>
<dbReference type="Proteomes" id="UP000824156">
    <property type="component" value="Unassembled WGS sequence"/>
</dbReference>
<name>A0A9D2AZ04_9SPHI</name>
<proteinExistence type="predicted"/>
<reference evidence="1" key="2">
    <citation type="submission" date="2021-04" db="EMBL/GenBank/DDBJ databases">
        <authorList>
            <person name="Gilroy R."/>
        </authorList>
    </citation>
    <scope>NUCLEOTIDE SEQUENCE</scope>
    <source>
        <strain evidence="1">1719</strain>
    </source>
</reference>
<gene>
    <name evidence="1" type="ORF">H9853_05120</name>
</gene>
<evidence type="ECO:0000313" key="1">
    <source>
        <dbReference type="EMBL" id="HIX54386.1"/>
    </source>
</evidence>
<sequence>MKNKNSRNSGRLPIPRDIKALYTDKWASLNQVIRSLGYAPPYIYQTSIEKAKETEALEEAIFDVFHPGDWDWLKGKSAKARELKNTIIYLRISGRYIQRHGKGVEPKVISVYDQLKRGLEQSKIVYIDHPSDSSLSIYI</sequence>
<reference evidence="1" key="1">
    <citation type="journal article" date="2021" name="PeerJ">
        <title>Extensive microbial diversity within the chicken gut microbiome revealed by metagenomics and culture.</title>
        <authorList>
            <person name="Gilroy R."/>
            <person name="Ravi A."/>
            <person name="Getino M."/>
            <person name="Pursley I."/>
            <person name="Horton D.L."/>
            <person name="Alikhan N.F."/>
            <person name="Baker D."/>
            <person name="Gharbi K."/>
            <person name="Hall N."/>
            <person name="Watson M."/>
            <person name="Adriaenssens E.M."/>
            <person name="Foster-Nyarko E."/>
            <person name="Jarju S."/>
            <person name="Secka A."/>
            <person name="Antonio M."/>
            <person name="Oren A."/>
            <person name="Chaudhuri R.R."/>
            <person name="La Ragione R."/>
            <person name="Hildebrand F."/>
            <person name="Pallen M.J."/>
        </authorList>
    </citation>
    <scope>NUCLEOTIDE SEQUENCE</scope>
    <source>
        <strain evidence="1">1719</strain>
    </source>
</reference>
<dbReference type="EMBL" id="DXEZ01000142">
    <property type="protein sequence ID" value="HIX54386.1"/>
    <property type="molecule type" value="Genomic_DNA"/>
</dbReference>
<evidence type="ECO:0000313" key="2">
    <source>
        <dbReference type="Proteomes" id="UP000824156"/>
    </source>
</evidence>
<comment type="caution">
    <text evidence="1">The sequence shown here is derived from an EMBL/GenBank/DDBJ whole genome shotgun (WGS) entry which is preliminary data.</text>
</comment>